<dbReference type="PROSITE" id="PS50404">
    <property type="entry name" value="GST_NTER"/>
    <property type="match status" value="2"/>
</dbReference>
<dbReference type="InterPro" id="IPR004045">
    <property type="entry name" value="Glutathione_S-Trfase_N"/>
</dbReference>
<dbReference type="Gene3D" id="3.40.30.10">
    <property type="entry name" value="Glutaredoxin"/>
    <property type="match status" value="2"/>
</dbReference>
<dbReference type="InterPro" id="IPR036249">
    <property type="entry name" value="Thioredoxin-like_sf"/>
</dbReference>
<feature type="domain" description="GST N-terminal" evidence="1">
    <location>
        <begin position="156"/>
        <end position="256"/>
    </location>
</feature>
<proteinExistence type="predicted"/>
<dbReference type="SFLD" id="SFLDS00019">
    <property type="entry name" value="Glutathione_Transferase_(cytos"/>
    <property type="match status" value="1"/>
</dbReference>
<protein>
    <submittedName>
        <fullName evidence="2">Glutathione S-transferase N-terminal domain-containing protein</fullName>
    </submittedName>
</protein>
<dbReference type="Proteomes" id="UP001379533">
    <property type="component" value="Chromosome"/>
</dbReference>
<feature type="domain" description="GST N-terminal" evidence="1">
    <location>
        <begin position="37"/>
        <end position="119"/>
    </location>
</feature>
<dbReference type="Pfam" id="PF13417">
    <property type="entry name" value="GST_N_3"/>
    <property type="match status" value="2"/>
</dbReference>
<reference evidence="2 3" key="1">
    <citation type="submission" date="2021-12" db="EMBL/GenBank/DDBJ databases">
        <title>Discovery of the Pendulisporaceae a myxobacterial family with distinct sporulation behavior and unique specialized metabolism.</title>
        <authorList>
            <person name="Garcia R."/>
            <person name="Popoff A."/>
            <person name="Bader C.D."/>
            <person name="Loehr J."/>
            <person name="Walesch S."/>
            <person name="Walt C."/>
            <person name="Boldt J."/>
            <person name="Bunk B."/>
            <person name="Haeckl F.J.F.P.J."/>
            <person name="Gunesch A.P."/>
            <person name="Birkelbach J."/>
            <person name="Nuebel U."/>
            <person name="Pietschmann T."/>
            <person name="Bach T."/>
            <person name="Mueller R."/>
        </authorList>
    </citation>
    <scope>NUCLEOTIDE SEQUENCE [LARGE SCALE GENOMIC DNA]</scope>
    <source>
        <strain evidence="2 3">MSr12523</strain>
    </source>
</reference>
<organism evidence="2 3">
    <name type="scientific">Pendulispora brunnea</name>
    <dbReference type="NCBI Taxonomy" id="2905690"/>
    <lineage>
        <taxon>Bacteria</taxon>
        <taxon>Pseudomonadati</taxon>
        <taxon>Myxococcota</taxon>
        <taxon>Myxococcia</taxon>
        <taxon>Myxococcales</taxon>
        <taxon>Sorangiineae</taxon>
        <taxon>Pendulisporaceae</taxon>
        <taxon>Pendulispora</taxon>
    </lineage>
</organism>
<dbReference type="InterPro" id="IPR011767">
    <property type="entry name" value="GLR_AS"/>
</dbReference>
<dbReference type="SFLD" id="SFLDG01202">
    <property type="entry name" value="SUF2.2"/>
    <property type="match status" value="1"/>
</dbReference>
<dbReference type="PROSITE" id="PS00195">
    <property type="entry name" value="GLUTAREDOXIN_1"/>
    <property type="match status" value="1"/>
</dbReference>
<evidence type="ECO:0000313" key="3">
    <source>
        <dbReference type="Proteomes" id="UP001379533"/>
    </source>
</evidence>
<dbReference type="InterPro" id="IPR040079">
    <property type="entry name" value="Glutathione_S-Trfase"/>
</dbReference>
<dbReference type="SUPFAM" id="SSF52833">
    <property type="entry name" value="Thioredoxin-like"/>
    <property type="match status" value="2"/>
</dbReference>
<gene>
    <name evidence="2" type="ORF">LZC95_00750</name>
</gene>
<dbReference type="RefSeq" id="WP_394845976.1">
    <property type="nucleotide sequence ID" value="NZ_CP089982.1"/>
</dbReference>
<sequence>MTSPLQHRIDVATSLLASSVTLGRGVLVVTPARQPEKLFRLYEFEACPYCRNVREVLTALHLDTEIYPCPKGGTRFRPEVERLGGKTQFPYFIDPNRDTRMYESADIIAYLFRTYADRDVPFNYRRIGSSSPMSSLASGIRGMRGMRANASKAPRELLHLWSFEGSPFSRIVRERMCELEIPYVLHNLGKERFGELGMNGMRLERGAYVPTPGGKREAFMKAHGRVQVPYLEDPNTGTKMFESAKIVEYLDQTYAE</sequence>
<dbReference type="SFLD" id="SFLDG01181">
    <property type="entry name" value="SUF2"/>
    <property type="match status" value="1"/>
</dbReference>
<evidence type="ECO:0000313" key="2">
    <source>
        <dbReference type="EMBL" id="WXA95369.1"/>
    </source>
</evidence>
<accession>A0ABZ2K9Q3</accession>
<keyword evidence="3" id="KW-1185">Reference proteome</keyword>
<evidence type="ECO:0000259" key="1">
    <source>
        <dbReference type="PROSITE" id="PS50404"/>
    </source>
</evidence>
<name>A0ABZ2K9Q3_9BACT</name>
<dbReference type="PANTHER" id="PTHR45288:SF2">
    <property type="entry name" value="THIOREDOXIN FAMILY PROTEIN"/>
    <property type="match status" value="1"/>
</dbReference>
<dbReference type="EMBL" id="CP089982">
    <property type="protein sequence ID" value="WXA95369.1"/>
    <property type="molecule type" value="Genomic_DNA"/>
</dbReference>
<dbReference type="PANTHER" id="PTHR45288">
    <property type="entry name" value="THIOREDOXIN FAMILY PROTEIN"/>
    <property type="match status" value="1"/>
</dbReference>